<dbReference type="PANTHER" id="PTHR22911">
    <property type="entry name" value="ACYL-MALONYL CONDENSING ENZYME-RELATED"/>
    <property type="match status" value="1"/>
</dbReference>
<comment type="subcellular location">
    <subcellularLocation>
        <location evidence="1">Cell membrane</location>
        <topology evidence="1">Multi-pass membrane protein</topology>
    </subcellularLocation>
</comment>
<evidence type="ECO:0000256" key="4">
    <source>
        <dbReference type="ARBA" id="ARBA00022475"/>
    </source>
</evidence>
<feature type="transmembrane region" description="Helical" evidence="8">
    <location>
        <begin position="216"/>
        <end position="234"/>
    </location>
</feature>
<dbReference type="NCBIfam" id="TIGR00688">
    <property type="entry name" value="rarD"/>
    <property type="match status" value="1"/>
</dbReference>
<comment type="similarity">
    <text evidence="2">Belongs to the EamA transporter family.</text>
</comment>
<dbReference type="AlphaFoldDB" id="A0A143HD08"/>
<dbReference type="SUPFAM" id="SSF103481">
    <property type="entry name" value="Multidrug resistance efflux transporter EmrE"/>
    <property type="match status" value="2"/>
</dbReference>
<dbReference type="Proteomes" id="UP000076021">
    <property type="component" value="Chromosome"/>
</dbReference>
<keyword evidence="3" id="KW-0813">Transport</keyword>
<organism evidence="10 11">
    <name type="scientific">Rummeliibacillus stabekisii</name>
    <dbReference type="NCBI Taxonomy" id="241244"/>
    <lineage>
        <taxon>Bacteria</taxon>
        <taxon>Bacillati</taxon>
        <taxon>Bacillota</taxon>
        <taxon>Bacilli</taxon>
        <taxon>Bacillales</taxon>
        <taxon>Caryophanaceae</taxon>
        <taxon>Rummeliibacillus</taxon>
    </lineage>
</organism>
<protein>
    <submittedName>
        <fullName evidence="10">Transporter</fullName>
    </submittedName>
</protein>
<feature type="transmembrane region" description="Helical" evidence="8">
    <location>
        <begin position="275"/>
        <end position="293"/>
    </location>
</feature>
<feature type="transmembrane region" description="Helical" evidence="8">
    <location>
        <begin position="130"/>
        <end position="146"/>
    </location>
</feature>
<dbReference type="STRING" id="241244.ATY39_09165"/>
<dbReference type="InterPro" id="IPR004626">
    <property type="entry name" value="RarD"/>
</dbReference>
<keyword evidence="6 8" id="KW-1133">Transmembrane helix</keyword>
<reference evidence="11" key="2">
    <citation type="submission" date="2016-03" db="EMBL/GenBank/DDBJ databases">
        <authorList>
            <person name="Ploux O."/>
        </authorList>
    </citation>
    <scope>NUCLEOTIDE SEQUENCE [LARGE SCALE GENOMIC DNA]</scope>
    <source>
        <strain evidence="11">PP9</strain>
    </source>
</reference>
<dbReference type="GO" id="GO:0005886">
    <property type="term" value="C:plasma membrane"/>
    <property type="evidence" value="ECO:0007669"/>
    <property type="project" value="UniProtKB-SubCell"/>
</dbReference>
<evidence type="ECO:0000313" key="10">
    <source>
        <dbReference type="EMBL" id="AMW99614.1"/>
    </source>
</evidence>
<evidence type="ECO:0000256" key="6">
    <source>
        <dbReference type="ARBA" id="ARBA00022989"/>
    </source>
</evidence>
<evidence type="ECO:0000313" key="11">
    <source>
        <dbReference type="Proteomes" id="UP000076021"/>
    </source>
</evidence>
<evidence type="ECO:0000256" key="3">
    <source>
        <dbReference type="ARBA" id="ARBA00022448"/>
    </source>
</evidence>
<evidence type="ECO:0000256" key="5">
    <source>
        <dbReference type="ARBA" id="ARBA00022692"/>
    </source>
</evidence>
<dbReference type="InterPro" id="IPR037185">
    <property type="entry name" value="EmrE-like"/>
</dbReference>
<feature type="transmembrane region" description="Helical" evidence="8">
    <location>
        <begin position="241"/>
        <end position="263"/>
    </location>
</feature>
<reference evidence="10 11" key="1">
    <citation type="journal article" date="2016" name="Genome Announc.">
        <title>Whole-Genome Sequence of Rummeliibacillus stabekisii Strain PP9 Isolated from Antarctic Soil.</title>
        <authorList>
            <person name="da Mota F.F."/>
            <person name="Vollu R.E."/>
            <person name="Jurelevicius D."/>
            <person name="Seldin L."/>
        </authorList>
    </citation>
    <scope>NUCLEOTIDE SEQUENCE [LARGE SCALE GENOMIC DNA]</scope>
    <source>
        <strain evidence="10 11">PP9</strain>
    </source>
</reference>
<dbReference type="RefSeq" id="WP_066788885.1">
    <property type="nucleotide sequence ID" value="NZ_CP014806.1"/>
</dbReference>
<feature type="transmembrane region" description="Helical" evidence="8">
    <location>
        <begin position="7"/>
        <end position="25"/>
    </location>
</feature>
<keyword evidence="7 8" id="KW-0472">Membrane</keyword>
<evidence type="ECO:0000259" key="9">
    <source>
        <dbReference type="Pfam" id="PF00892"/>
    </source>
</evidence>
<feature type="transmembrane region" description="Helical" evidence="8">
    <location>
        <begin position="152"/>
        <end position="169"/>
    </location>
</feature>
<dbReference type="EMBL" id="CP014806">
    <property type="protein sequence ID" value="AMW99614.1"/>
    <property type="molecule type" value="Genomic_DNA"/>
</dbReference>
<evidence type="ECO:0000256" key="8">
    <source>
        <dbReference type="SAM" id="Phobius"/>
    </source>
</evidence>
<evidence type="ECO:0000256" key="1">
    <source>
        <dbReference type="ARBA" id="ARBA00004651"/>
    </source>
</evidence>
<dbReference type="KEGG" id="rst:ATY39_09165"/>
<keyword evidence="4" id="KW-1003">Cell membrane</keyword>
<keyword evidence="11" id="KW-1185">Reference proteome</keyword>
<dbReference type="PANTHER" id="PTHR22911:SF137">
    <property type="entry name" value="SOLUTE CARRIER FAMILY 35 MEMBER G2-RELATED"/>
    <property type="match status" value="1"/>
</dbReference>
<feature type="domain" description="EamA" evidence="9">
    <location>
        <begin position="6"/>
        <end position="146"/>
    </location>
</feature>
<feature type="transmembrane region" description="Helical" evidence="8">
    <location>
        <begin position="181"/>
        <end position="201"/>
    </location>
</feature>
<feature type="transmembrane region" description="Helical" evidence="8">
    <location>
        <begin position="37"/>
        <end position="55"/>
    </location>
</feature>
<dbReference type="Pfam" id="PF00892">
    <property type="entry name" value="EamA"/>
    <property type="match status" value="1"/>
</dbReference>
<gene>
    <name evidence="10" type="ORF">ATY39_09165</name>
</gene>
<evidence type="ECO:0000256" key="2">
    <source>
        <dbReference type="ARBA" id="ARBA00007362"/>
    </source>
</evidence>
<evidence type="ECO:0000256" key="7">
    <source>
        <dbReference type="ARBA" id="ARBA00023136"/>
    </source>
</evidence>
<accession>A0A143HD08</accession>
<name>A0A143HD08_9BACL</name>
<dbReference type="OrthoDB" id="369870at2"/>
<dbReference type="InterPro" id="IPR000620">
    <property type="entry name" value="EamA_dom"/>
</dbReference>
<feature type="transmembrane region" description="Helical" evidence="8">
    <location>
        <begin position="75"/>
        <end position="94"/>
    </location>
</feature>
<keyword evidence="5 8" id="KW-0812">Transmembrane</keyword>
<proteinExistence type="inferred from homology"/>
<feature type="transmembrane region" description="Helical" evidence="8">
    <location>
        <begin position="106"/>
        <end position="123"/>
    </location>
</feature>
<sequence>MENEKKGIVASVFAYILWGLFPLYWKVIQHVTSGEILASRVIWSFILTLIFVLLIKQGKVLVKDFRELWQNQKAFWSLCLAAYLVSANWFIYIWAVNHDHIIQTSLGYYMNPIFSILLGIIFLKERMTKAQVLALLMAAIGVIILIASYGQIPWISIGLALSFGFYGLLKKQIALDATRGLVIETMFIFPVAIIYYFYLYFQGNMSFLHVDMKTNVFLIGTGIVTALPLVLFAVGAQNIPLYLVGFIQYIAPTMTLILGVFLYHESFGHTELISFSFIWLALIIFSISTILEMRKTYRLSHKS</sequence>